<dbReference type="Pfam" id="PF13450">
    <property type="entry name" value="NAD_binding_8"/>
    <property type="match status" value="1"/>
</dbReference>
<evidence type="ECO:0000256" key="5">
    <source>
        <dbReference type="SAM" id="MobiDB-lite"/>
    </source>
</evidence>
<evidence type="ECO:0000313" key="8">
    <source>
        <dbReference type="Proteomes" id="UP000612362"/>
    </source>
</evidence>
<dbReference type="PRINTS" id="PR00420">
    <property type="entry name" value="RNGMNOXGNASE"/>
</dbReference>
<dbReference type="Proteomes" id="UP000612362">
    <property type="component" value="Unassembled WGS sequence"/>
</dbReference>
<dbReference type="Gene3D" id="3.50.50.60">
    <property type="entry name" value="FAD/NAD(P)-binding domain"/>
    <property type="match status" value="1"/>
</dbReference>
<evidence type="ECO:0000256" key="3">
    <source>
        <dbReference type="ARBA" id="ARBA00023002"/>
    </source>
</evidence>
<dbReference type="GO" id="GO:0004497">
    <property type="term" value="F:monooxygenase activity"/>
    <property type="evidence" value="ECO:0007669"/>
    <property type="project" value="UniProtKB-KW"/>
</dbReference>
<keyword evidence="4 7" id="KW-0503">Monooxygenase</keyword>
<keyword evidence="8" id="KW-1185">Reference proteome</keyword>
<dbReference type="PANTHER" id="PTHR47178">
    <property type="entry name" value="MONOOXYGENASE, FAD-BINDING"/>
    <property type="match status" value="1"/>
</dbReference>
<keyword evidence="1" id="KW-0285">Flavoprotein</keyword>
<dbReference type="Pfam" id="PF01494">
    <property type="entry name" value="FAD_binding_3"/>
    <property type="match status" value="1"/>
</dbReference>
<proteinExistence type="predicted"/>
<feature type="domain" description="FAD-binding" evidence="6">
    <location>
        <begin position="338"/>
        <end position="386"/>
    </location>
</feature>
<evidence type="ECO:0000256" key="1">
    <source>
        <dbReference type="ARBA" id="ARBA00022630"/>
    </source>
</evidence>
<evidence type="ECO:0000256" key="4">
    <source>
        <dbReference type="ARBA" id="ARBA00023033"/>
    </source>
</evidence>
<evidence type="ECO:0000256" key="2">
    <source>
        <dbReference type="ARBA" id="ARBA00022827"/>
    </source>
</evidence>
<dbReference type="EMBL" id="BNJF01000010">
    <property type="protein sequence ID" value="GHO51015.1"/>
    <property type="molecule type" value="Genomic_DNA"/>
</dbReference>
<dbReference type="SUPFAM" id="SSF51905">
    <property type="entry name" value="FAD/NAD(P)-binding domain"/>
    <property type="match status" value="1"/>
</dbReference>
<keyword evidence="3" id="KW-0560">Oxidoreductase</keyword>
<dbReference type="PANTHER" id="PTHR47178:SF5">
    <property type="entry name" value="FAD-BINDING DOMAIN-CONTAINING PROTEIN"/>
    <property type="match status" value="1"/>
</dbReference>
<protein>
    <submittedName>
        <fullName evidence="7">Monooxygenase</fullName>
    </submittedName>
</protein>
<name>A0A8J3ID52_9CHLR</name>
<reference evidence="7" key="1">
    <citation type="submission" date="2020-10" db="EMBL/GenBank/DDBJ databases">
        <title>Taxonomic study of unclassified bacteria belonging to the class Ktedonobacteria.</title>
        <authorList>
            <person name="Yabe S."/>
            <person name="Wang C.M."/>
            <person name="Zheng Y."/>
            <person name="Sakai Y."/>
            <person name="Cavaletti L."/>
            <person name="Monciardini P."/>
            <person name="Donadio S."/>
        </authorList>
    </citation>
    <scope>NUCLEOTIDE SEQUENCE</scope>
    <source>
        <strain evidence="7">SOSP1-1</strain>
    </source>
</reference>
<dbReference type="AlphaFoldDB" id="A0A8J3ID52"/>
<dbReference type="GO" id="GO:0071949">
    <property type="term" value="F:FAD binding"/>
    <property type="evidence" value="ECO:0007669"/>
    <property type="project" value="InterPro"/>
</dbReference>
<accession>A0A8J3ID52</accession>
<evidence type="ECO:0000259" key="6">
    <source>
        <dbReference type="Pfam" id="PF01494"/>
    </source>
</evidence>
<comment type="caution">
    <text evidence="7">The sequence shown here is derived from an EMBL/GenBank/DDBJ whole genome shotgun (WGS) entry which is preliminary data.</text>
</comment>
<gene>
    <name evidence="7" type="ORF">KSX_91780</name>
</gene>
<keyword evidence="2" id="KW-0274">FAD</keyword>
<evidence type="ECO:0000313" key="7">
    <source>
        <dbReference type="EMBL" id="GHO51015.1"/>
    </source>
</evidence>
<feature type="region of interest" description="Disordered" evidence="5">
    <location>
        <begin position="419"/>
        <end position="439"/>
    </location>
</feature>
<organism evidence="7 8">
    <name type="scientific">Ktedonospora formicarum</name>
    <dbReference type="NCBI Taxonomy" id="2778364"/>
    <lineage>
        <taxon>Bacteria</taxon>
        <taxon>Bacillati</taxon>
        <taxon>Chloroflexota</taxon>
        <taxon>Ktedonobacteria</taxon>
        <taxon>Ktedonobacterales</taxon>
        <taxon>Ktedonobacteraceae</taxon>
        <taxon>Ktedonospora</taxon>
    </lineage>
</organism>
<dbReference type="InterPro" id="IPR036188">
    <property type="entry name" value="FAD/NAD-bd_sf"/>
</dbReference>
<sequence>MLASISLAPNGPGIKAQITMIPVLCNASLETRKSSLQVLIIGGGIGGLCLAQGLKKSGIKVAVYERDESADFRDQGYRITLKAEGSHALRDCLPEPLFQLCVATALKSATHMVFLDHQLKQKFIKPIPSLPDDSFFGVNRLTLREILLIGLEDIVHFGKTFERFEQLDDGKVCARFTDGTSATGDLLVGADGTNSVVRKQVIPDAEIDQIGSFIYGKTPLTSDTLAWVPDMLIDSFNRITGPVGVSMSVATCWKREAYASATAMFAPNRHLTVVPDYLAWMLDGPQTQLASTEEQGARVKGPMLHRLAQQMLKEWPPSLRRIVEEATVADTFLVNLHSSRPVKSWQTRNVTLLGDAIHTMSPGRGEGANTALRDAESLRQVLVEVVMLGKQLVQAKVQYEAAMLRYGFEAVANALEHPFAPTSNTRGRSRQRSPGGGVE</sequence>
<dbReference type="InterPro" id="IPR002938">
    <property type="entry name" value="FAD-bd"/>
</dbReference>